<reference evidence="1 2" key="1">
    <citation type="submission" date="2016-09" db="EMBL/GenBank/DDBJ databases">
        <authorList>
            <person name="Capua I."/>
            <person name="De Benedictis P."/>
            <person name="Joannis T."/>
            <person name="Lombin L.H."/>
            <person name="Cattoli G."/>
        </authorList>
    </citation>
    <scope>NUCLEOTIDE SEQUENCE [LARGE SCALE GENOMIC DNA]</scope>
    <source>
        <strain evidence="1 2">GluBS11</strain>
    </source>
</reference>
<keyword evidence="2" id="KW-1185">Reference proteome</keyword>
<protein>
    <submittedName>
        <fullName evidence="1">Uncharacterized protein</fullName>
    </submittedName>
</protein>
<proteinExistence type="predicted"/>
<gene>
    <name evidence="1" type="ORF">SAMN05421730_10532</name>
</gene>
<dbReference type="OrthoDB" id="2607829at2"/>
<name>A0A1D3TYW5_9FIRM</name>
<dbReference type="STRING" id="1619234.SAMN05421730_10532"/>
<accession>A0A1D3TYW5</accession>
<dbReference type="AlphaFoldDB" id="A0A1D3TYW5"/>
<evidence type="ECO:0000313" key="1">
    <source>
        <dbReference type="EMBL" id="SCP99680.1"/>
    </source>
</evidence>
<sequence length="161" mass="18553">MFDLILYCIGQTEPSNNFPNNNIFIESEERYYDIWKCITLTQGIWYNLLTDENEIGGTDICEHIGYDSTLVLPGISMEISENLTPYKIKKDYMDSFKSIAKHLLNFSPVGMIYVLARYQSPDKEIVLGSYTLESYFSIMEQNNIYANVCYIISKHPNALGL</sequence>
<dbReference type="Proteomes" id="UP000199315">
    <property type="component" value="Unassembled WGS sequence"/>
</dbReference>
<organism evidence="1 2">
    <name type="scientific">Anaerobium acetethylicum</name>
    <dbReference type="NCBI Taxonomy" id="1619234"/>
    <lineage>
        <taxon>Bacteria</taxon>
        <taxon>Bacillati</taxon>
        <taxon>Bacillota</taxon>
        <taxon>Clostridia</taxon>
        <taxon>Lachnospirales</taxon>
        <taxon>Lachnospiraceae</taxon>
        <taxon>Anaerobium</taxon>
    </lineage>
</organism>
<dbReference type="RefSeq" id="WP_091236964.1">
    <property type="nucleotide sequence ID" value="NZ_FMKA01000053.1"/>
</dbReference>
<evidence type="ECO:0000313" key="2">
    <source>
        <dbReference type="Proteomes" id="UP000199315"/>
    </source>
</evidence>
<dbReference type="EMBL" id="FMKA01000053">
    <property type="protein sequence ID" value="SCP99680.1"/>
    <property type="molecule type" value="Genomic_DNA"/>
</dbReference>